<dbReference type="RefSeq" id="WP_074764740.1">
    <property type="nucleotide sequence ID" value="NZ_FNWO01000001.1"/>
</dbReference>
<proteinExistence type="predicted"/>
<dbReference type="SUPFAM" id="SSF52490">
    <property type="entry name" value="Tubulin nucleotide-binding domain-like"/>
    <property type="match status" value="1"/>
</dbReference>
<dbReference type="InterPro" id="IPR036525">
    <property type="entry name" value="Tubulin/FtsZ_GTPase_sf"/>
</dbReference>
<name>A0A1H6GU33_MAGFU</name>
<evidence type="ECO:0000313" key="2">
    <source>
        <dbReference type="EMBL" id="SEH25658.1"/>
    </source>
</evidence>
<dbReference type="Gene3D" id="3.40.50.1440">
    <property type="entry name" value="Tubulin/FtsZ, GTPase domain"/>
    <property type="match status" value="1"/>
</dbReference>
<accession>A0A1H6GU33</accession>
<reference evidence="3" key="1">
    <citation type="submission" date="2016-10" db="EMBL/GenBank/DDBJ databases">
        <authorList>
            <person name="Varghese N."/>
            <person name="Submissions S."/>
        </authorList>
    </citation>
    <scope>NUCLEOTIDE SEQUENCE [LARGE SCALE GENOMIC DNA]</scope>
    <source>
        <strain evidence="3">DSM 13234</strain>
    </source>
</reference>
<gene>
    <name evidence="2" type="ORF">SAMN04244559_00263</name>
</gene>
<dbReference type="Pfam" id="PF13809">
    <property type="entry name" value="Tubulin_2"/>
    <property type="match status" value="1"/>
</dbReference>
<evidence type="ECO:0000313" key="3">
    <source>
        <dbReference type="Proteomes" id="UP000182983"/>
    </source>
</evidence>
<evidence type="ECO:0000256" key="1">
    <source>
        <dbReference type="SAM" id="Coils"/>
    </source>
</evidence>
<protein>
    <submittedName>
        <fullName evidence="2">Tubulin like</fullName>
    </submittedName>
</protein>
<keyword evidence="3" id="KW-1185">Reference proteome</keyword>
<dbReference type="Proteomes" id="UP000182983">
    <property type="component" value="Unassembled WGS sequence"/>
</dbReference>
<sequence>MKNHLIIGLGGTGGRVIRALRKRIMVENRSNDVPIPGRSGECLGLRYLYIDSSAEMMNPTDESWRVLGQSVQLPQSAQMKITGANIRAVLANPQTHPTIRPWIGSPNQWAKVPDTVISAGAGGQRRRLGRFLFAMKAAEFSEKLSRSVDELRRATGNSDVHVHIVTGLAGGTGGGSFIDVLTQVAQHQSITTSSHISLFAVLPERNTTWNAGNYYANGYASLLELNGLLIGKYRPCDLSTPGQLVTLNHQLLKGIYLISNENSDGISLTVDSDVPVMIADFLYERLLESEQGQAPIATNENENFGPELVPGTTEPQRARMFSSFGIKRVEYPENEIEEYLAANIARMASLQLSFNNWTDEFGFIDRRVQVNFRQRVEDKTLRERWRLTDDHLKYVLPVLDEDSSRAREHNWLPTLDAEWNEARDYYQVECKDLDRLEMLPRYHDLMEQQFGNGGFRRQGVQEFYRLRSAGRAAIAARIAELVEDELLRKWREGEIGWSLDDLLETLKSLREALEERRAGFEKAASDLRERIKSYDDELAEQRFAAADTSPITWPFKRSGILQAYAQVVSEYMVARTDLEATNFATSLIPAILEQIIELQNHIERVRTIVAEALERLRQTIDSRLRTEDANASAAAIRRFDPTTVVQLRDKILRDRSEMGRIASEIRRSLLDTPLLRNSPHFRTLLEELQGVALDQRLLERCDAMTKSVHDNLVQGDANRVLGVQLIQRLRTEFGGDPEKLDAFTRDIVAKAKPFARIDETEKVKDPQTVGAPPGAAMVTAIVVQRPKPPGYEAFLDSLDTSINATHLGIRIPDPSTSKPNALTAISVHSGMPIRFLEIAKFLKAEYQKRLDATVDLGKLEVHTEDGALELPDLFLTAGPPVNALSYLLLGQSLGIVFEEKHPQTGRNEIVLKSLDRDGFDQIDKIADKWADLPAALEHREFLTLKNTVDTLVAKTLVHQDKKREIYAAVVALVREVGDAEGQRSDRYTACREGASVAKKILGVED</sequence>
<dbReference type="InterPro" id="IPR025904">
    <property type="entry name" value="Tubulin-like"/>
</dbReference>
<keyword evidence="1" id="KW-0175">Coiled coil</keyword>
<dbReference type="EMBL" id="FNWO01000001">
    <property type="protein sequence ID" value="SEH25658.1"/>
    <property type="molecule type" value="Genomic_DNA"/>
</dbReference>
<dbReference type="AlphaFoldDB" id="A0A1H6GU33"/>
<feature type="coiled-coil region" evidence="1">
    <location>
        <begin position="499"/>
        <end position="537"/>
    </location>
</feature>
<dbReference type="OrthoDB" id="174139at2"/>
<organism evidence="2 3">
    <name type="scientific">Magnetospirillum fulvum</name>
    <name type="common">Rhodospirillum fulvum</name>
    <dbReference type="NCBI Taxonomy" id="1082"/>
    <lineage>
        <taxon>Bacteria</taxon>
        <taxon>Pseudomonadati</taxon>
        <taxon>Pseudomonadota</taxon>
        <taxon>Alphaproteobacteria</taxon>
        <taxon>Rhodospirillales</taxon>
        <taxon>Rhodospirillaceae</taxon>
        <taxon>Magnetospirillum</taxon>
    </lineage>
</organism>